<evidence type="ECO:0000313" key="4">
    <source>
        <dbReference type="Proteomes" id="UP000829685"/>
    </source>
</evidence>
<feature type="coiled-coil region" evidence="1">
    <location>
        <begin position="45"/>
        <end position="93"/>
    </location>
</feature>
<sequence length="150" mass="17305">MTLEVKELPPLPEGNSHAPGRGPPLPLKSRKLITKELATEPDRQLQKLRKECIRLRQKIDHLEGEKSEKEVQIQDLLSQNESYRLELVEQKRLVGRVAETITLAFRDFQEITDQNHKRHVHSPPSQASPTADIYIAYEEMVSTWSDSSRE</sequence>
<accession>A0A9P9WFM8</accession>
<keyword evidence="1" id="KW-0175">Coiled coil</keyword>
<name>A0A9P9WFM8_9PEZI</name>
<organism evidence="3 4">
    <name type="scientific">Neoarthrinium moseri</name>
    <dbReference type="NCBI Taxonomy" id="1658444"/>
    <lineage>
        <taxon>Eukaryota</taxon>
        <taxon>Fungi</taxon>
        <taxon>Dikarya</taxon>
        <taxon>Ascomycota</taxon>
        <taxon>Pezizomycotina</taxon>
        <taxon>Sordariomycetes</taxon>
        <taxon>Xylariomycetidae</taxon>
        <taxon>Amphisphaeriales</taxon>
        <taxon>Apiosporaceae</taxon>
        <taxon>Neoarthrinium</taxon>
    </lineage>
</organism>
<protein>
    <submittedName>
        <fullName evidence="3">Uncharacterized protein</fullName>
    </submittedName>
</protein>
<evidence type="ECO:0000313" key="3">
    <source>
        <dbReference type="EMBL" id="KAI1861526.1"/>
    </source>
</evidence>
<dbReference type="Proteomes" id="UP000829685">
    <property type="component" value="Unassembled WGS sequence"/>
</dbReference>
<evidence type="ECO:0000256" key="2">
    <source>
        <dbReference type="SAM" id="MobiDB-lite"/>
    </source>
</evidence>
<dbReference type="EMBL" id="JAFIMR010000029">
    <property type="protein sequence ID" value="KAI1861526.1"/>
    <property type="molecule type" value="Genomic_DNA"/>
</dbReference>
<reference evidence="3" key="1">
    <citation type="submission" date="2021-03" db="EMBL/GenBank/DDBJ databases">
        <title>Revisited historic fungal species revealed as producer of novel bioactive compounds through whole genome sequencing and comparative genomics.</title>
        <authorList>
            <person name="Vignolle G.A."/>
            <person name="Hochenegger N."/>
            <person name="Mach R.L."/>
            <person name="Mach-Aigner A.R."/>
            <person name="Javad Rahimi M."/>
            <person name="Salim K.A."/>
            <person name="Chan C.M."/>
            <person name="Lim L.B.L."/>
            <person name="Cai F."/>
            <person name="Druzhinina I.S."/>
            <person name="U'Ren J.M."/>
            <person name="Derntl C."/>
        </authorList>
    </citation>
    <scope>NUCLEOTIDE SEQUENCE</scope>
    <source>
        <strain evidence="3">TUCIM 5799</strain>
    </source>
</reference>
<keyword evidence="4" id="KW-1185">Reference proteome</keyword>
<dbReference type="AlphaFoldDB" id="A0A9P9WFM8"/>
<comment type="caution">
    <text evidence="3">The sequence shown here is derived from an EMBL/GenBank/DDBJ whole genome shotgun (WGS) entry which is preliminary data.</text>
</comment>
<feature type="region of interest" description="Disordered" evidence="2">
    <location>
        <begin position="1"/>
        <end position="29"/>
    </location>
</feature>
<gene>
    <name evidence="3" type="ORF">JX265_009493</name>
</gene>
<evidence type="ECO:0000256" key="1">
    <source>
        <dbReference type="SAM" id="Coils"/>
    </source>
</evidence>
<proteinExistence type="predicted"/>